<protein>
    <submittedName>
        <fullName evidence="1">Uncharacterized protein</fullName>
    </submittedName>
</protein>
<proteinExistence type="predicted"/>
<dbReference type="Proteomes" id="UP000265520">
    <property type="component" value="Unassembled WGS sequence"/>
</dbReference>
<evidence type="ECO:0000313" key="2">
    <source>
        <dbReference type="Proteomes" id="UP000265520"/>
    </source>
</evidence>
<name>A0A392W380_9FABA</name>
<evidence type="ECO:0000313" key="1">
    <source>
        <dbReference type="EMBL" id="MCI94219.1"/>
    </source>
</evidence>
<accession>A0A392W380</accession>
<keyword evidence="2" id="KW-1185">Reference proteome</keyword>
<organism evidence="1 2">
    <name type="scientific">Trifolium medium</name>
    <dbReference type="NCBI Taxonomy" id="97028"/>
    <lineage>
        <taxon>Eukaryota</taxon>
        <taxon>Viridiplantae</taxon>
        <taxon>Streptophyta</taxon>
        <taxon>Embryophyta</taxon>
        <taxon>Tracheophyta</taxon>
        <taxon>Spermatophyta</taxon>
        <taxon>Magnoliopsida</taxon>
        <taxon>eudicotyledons</taxon>
        <taxon>Gunneridae</taxon>
        <taxon>Pentapetalae</taxon>
        <taxon>rosids</taxon>
        <taxon>fabids</taxon>
        <taxon>Fabales</taxon>
        <taxon>Fabaceae</taxon>
        <taxon>Papilionoideae</taxon>
        <taxon>50 kb inversion clade</taxon>
        <taxon>NPAAA clade</taxon>
        <taxon>Hologalegina</taxon>
        <taxon>IRL clade</taxon>
        <taxon>Trifolieae</taxon>
        <taxon>Trifolium</taxon>
    </lineage>
</organism>
<dbReference type="AlphaFoldDB" id="A0A392W380"/>
<dbReference type="EMBL" id="LXQA011350459">
    <property type="protein sequence ID" value="MCI94219.1"/>
    <property type="molecule type" value="Genomic_DNA"/>
</dbReference>
<comment type="caution">
    <text evidence="1">The sequence shown here is derived from an EMBL/GenBank/DDBJ whole genome shotgun (WGS) entry which is preliminary data.</text>
</comment>
<reference evidence="1 2" key="1">
    <citation type="journal article" date="2018" name="Front. Plant Sci.">
        <title>Red Clover (Trifolium pratense) and Zigzag Clover (T. medium) - A Picture of Genomic Similarities and Differences.</title>
        <authorList>
            <person name="Dluhosova J."/>
            <person name="Istvanek J."/>
            <person name="Nedelnik J."/>
            <person name="Repkova J."/>
        </authorList>
    </citation>
    <scope>NUCLEOTIDE SEQUENCE [LARGE SCALE GENOMIC DNA]</scope>
    <source>
        <strain evidence="2">cv. 10/8</strain>
        <tissue evidence="1">Leaf</tissue>
    </source>
</reference>
<feature type="non-terminal residue" evidence="1">
    <location>
        <position position="1"/>
    </location>
</feature>
<sequence length="53" mass="6308">FYKFEVLRQADLKRQKEVQQSEEDVAEFQRTGDLMLRFLSALCYDDCILCLDS</sequence>